<dbReference type="GeneID" id="68118024"/>
<dbReference type="VEuPathDB" id="AmoebaDB:NfTy_014880"/>
<keyword evidence="2" id="KW-1185">Reference proteome</keyword>
<dbReference type="Proteomes" id="UP000444721">
    <property type="component" value="Unassembled WGS sequence"/>
</dbReference>
<dbReference type="RefSeq" id="XP_044567543.1">
    <property type="nucleotide sequence ID" value="XM_044701147.1"/>
</dbReference>
<dbReference type="SUPFAM" id="SSF48452">
    <property type="entry name" value="TPR-like"/>
    <property type="match status" value="1"/>
</dbReference>
<evidence type="ECO:0000313" key="2">
    <source>
        <dbReference type="Proteomes" id="UP000444721"/>
    </source>
</evidence>
<dbReference type="OrthoDB" id="10258713at2759"/>
<gene>
    <name evidence="1" type="ORF">FDP41_010809</name>
</gene>
<evidence type="ECO:0000313" key="1">
    <source>
        <dbReference type="EMBL" id="KAF0982830.1"/>
    </source>
</evidence>
<dbReference type="OMA" id="YHLKGMF"/>
<dbReference type="Gene3D" id="1.25.40.10">
    <property type="entry name" value="Tetratricopeptide repeat domain"/>
    <property type="match status" value="1"/>
</dbReference>
<proteinExistence type="predicted"/>
<dbReference type="EMBL" id="VFQX01000007">
    <property type="protein sequence ID" value="KAF0982830.1"/>
    <property type="molecule type" value="Genomic_DNA"/>
</dbReference>
<dbReference type="AlphaFoldDB" id="A0A6A5CAZ6"/>
<accession>A0A6A5CAZ6</accession>
<dbReference type="InterPro" id="IPR011990">
    <property type="entry name" value="TPR-like_helical_dom_sf"/>
</dbReference>
<organism evidence="1 2">
    <name type="scientific">Naegleria fowleri</name>
    <name type="common">Brain eating amoeba</name>
    <dbReference type="NCBI Taxonomy" id="5763"/>
    <lineage>
        <taxon>Eukaryota</taxon>
        <taxon>Discoba</taxon>
        <taxon>Heterolobosea</taxon>
        <taxon>Tetramitia</taxon>
        <taxon>Eutetramitia</taxon>
        <taxon>Vahlkampfiidae</taxon>
        <taxon>Naegleria</taxon>
    </lineage>
</organism>
<dbReference type="VEuPathDB" id="AmoebaDB:NF0024520"/>
<sequence>MKSFLPCQSHRCCVKPSSFSSGLFQCAGLMNGKLTSSLKIVFPSNEKWTSSHQMAMREYSSDSRKVIGNTNVGNVSNAIHRNISSQNFHINLRVNESAHDSSGASFESLIDQVKSIIPQNARELKYEPSKEKQDYIYSIVQKIQSLINEKRNLSSEIEWNNKLKELNLANWEKELYGLKLENTIDILLAIFYYHQFGGNLRNKPLYNNIFSSIDHAIQTNGQDTCPLLYHLKGMFLQKYARDISLPTFKQDEAMQKCKEGIQCFENALNIYEKKGITNKDIPHSENDLLHYYTIHSDVAILNLWLSNMYKSLAYVKPNIPQELGDLSEVEKEFRKMMGQQMSQQAIQEFVESKMNRVTNTPPVTVADMEKAYLTTGEKALQHFRKSFEYVKEAKAVFAYAGALFLMENPVEAAEGYAMLLENDKKLYNELKEEALQKEAICNYALCLFHLENFNKAIEVLQDAVSHQFANEAPLQVLLLHLKVQQDPQQISAENFPKILEQMKQYFYALEQLEREILRGDMKKPGYDPKHIQFFKQICTIYLSNNNK</sequence>
<reference evidence="1 2" key="1">
    <citation type="journal article" date="2019" name="Sci. Rep.">
        <title>Nanopore sequencing improves the draft genome of the human pathogenic amoeba Naegleria fowleri.</title>
        <authorList>
            <person name="Liechti N."/>
            <person name="Schurch N."/>
            <person name="Bruggmann R."/>
            <person name="Wittwer M."/>
        </authorList>
    </citation>
    <scope>NUCLEOTIDE SEQUENCE [LARGE SCALE GENOMIC DNA]</scope>
    <source>
        <strain evidence="1 2">ATCC 30894</strain>
    </source>
</reference>
<protein>
    <submittedName>
        <fullName evidence="1">Uncharacterized protein</fullName>
    </submittedName>
</protein>
<name>A0A6A5CAZ6_NAEFO</name>
<comment type="caution">
    <text evidence="1">The sequence shown here is derived from an EMBL/GenBank/DDBJ whole genome shotgun (WGS) entry which is preliminary data.</text>
</comment>
<dbReference type="VEuPathDB" id="AmoebaDB:FDP41_010809"/>